<dbReference type="Gene3D" id="3.30.60.10">
    <property type="entry name" value="Endochitinase-like"/>
    <property type="match status" value="2"/>
</dbReference>
<dbReference type="GO" id="GO:0006032">
    <property type="term" value="P:chitin catabolic process"/>
    <property type="evidence" value="ECO:0007669"/>
    <property type="project" value="InterPro"/>
</dbReference>
<feature type="chain" id="PRO_5042333770" description="Chitin-binding type-1 domain-containing protein" evidence="6">
    <location>
        <begin position="28"/>
        <end position="353"/>
    </location>
</feature>
<dbReference type="Gene3D" id="3.30.20.10">
    <property type="entry name" value="Endochitinase, domain 2"/>
    <property type="match status" value="1"/>
</dbReference>
<dbReference type="PRINTS" id="PR00451">
    <property type="entry name" value="CHITINBINDNG"/>
</dbReference>
<feature type="disulfide bond" evidence="4 5">
    <location>
        <begin position="107"/>
        <end position="111"/>
    </location>
</feature>
<dbReference type="InterPro" id="IPR018371">
    <property type="entry name" value="Chitin-binding_1_CS"/>
</dbReference>
<dbReference type="InterPro" id="IPR016283">
    <property type="entry name" value="Glyco_hydro_19"/>
</dbReference>
<dbReference type="GO" id="GO:0008061">
    <property type="term" value="F:chitin binding"/>
    <property type="evidence" value="ECO:0007669"/>
    <property type="project" value="UniProtKB-UniRule"/>
</dbReference>
<feature type="disulfide bond" evidence="4 5">
    <location>
        <begin position="89"/>
        <end position="103"/>
    </location>
</feature>
<dbReference type="Gene3D" id="1.10.530.10">
    <property type="match status" value="1"/>
</dbReference>
<feature type="disulfide bond" evidence="4">
    <location>
        <begin position="313"/>
        <end position="347"/>
    </location>
</feature>
<reference evidence="8" key="2">
    <citation type="journal article" date="2019" name="Curr. Biol.">
        <title>Chromatin organization in early land plants reveals an ancestral association between H3K27me3, transposons, and constitutive heterochromatin.</title>
        <authorList>
            <person name="Montgomery S.A."/>
            <person name="Tanizawa Y."/>
            <person name="Galik B."/>
            <person name="Wang N."/>
            <person name="Ito T."/>
            <person name="Mochizuki T."/>
            <person name="Akimcheva S."/>
            <person name="Bowman J."/>
            <person name="Cognat V."/>
            <person name="Drouard L."/>
            <person name="Ekker H."/>
            <person name="Houng S."/>
            <person name="Kohchi T."/>
            <person name="Lin S."/>
            <person name="Liu L.D."/>
            <person name="Nakamura Y."/>
            <person name="Valeeva L.R."/>
            <person name="Shakirov E.V."/>
            <person name="Shippen D.E."/>
            <person name="Wei W."/>
            <person name="Yagura M."/>
            <person name="Yamaoka S."/>
            <person name="Yamato K.T."/>
            <person name="Liu C."/>
            <person name="Berger F."/>
        </authorList>
    </citation>
    <scope>NUCLEOTIDE SEQUENCE [LARGE SCALE GENOMIC DNA]</scope>
    <source>
        <strain evidence="8">Tak-1</strain>
    </source>
</reference>
<dbReference type="EMBL" id="AP019869">
    <property type="protein sequence ID" value="BBN09527.1"/>
    <property type="molecule type" value="Genomic_DNA"/>
</dbReference>
<dbReference type="CDD" id="cd00325">
    <property type="entry name" value="chitinase_GH19"/>
    <property type="match status" value="1"/>
</dbReference>
<gene>
    <name evidence="9" type="ORF">AXG93_2779s1240</name>
    <name evidence="8" type="ORF">Mp_4g20470</name>
</gene>
<keyword evidence="2 4" id="KW-1015">Disulfide bond</keyword>
<dbReference type="SMART" id="SM00270">
    <property type="entry name" value="ChtBD1"/>
    <property type="match status" value="2"/>
</dbReference>
<dbReference type="InterPro" id="IPR023346">
    <property type="entry name" value="Lysozyme-like_dom_sf"/>
</dbReference>
<dbReference type="InterPro" id="IPR001002">
    <property type="entry name" value="Chitin-bd_1"/>
</dbReference>
<accession>A0A176W5U1</accession>
<dbReference type="PANTHER" id="PTHR22595:SF96">
    <property type="entry name" value="CHITINASE"/>
    <property type="match status" value="1"/>
</dbReference>
<evidence type="ECO:0000256" key="3">
    <source>
        <dbReference type="PIRSR" id="PIRSR001060-1"/>
    </source>
</evidence>
<dbReference type="CDD" id="cd00035">
    <property type="entry name" value="ChtBD1"/>
    <property type="match status" value="2"/>
</dbReference>
<dbReference type="InterPro" id="IPR036861">
    <property type="entry name" value="Endochitinase-like_sf"/>
</dbReference>
<dbReference type="PROSITE" id="PS00026">
    <property type="entry name" value="CHIT_BIND_I_1"/>
    <property type="match status" value="2"/>
</dbReference>
<keyword evidence="1 5" id="KW-0147">Chitin-binding</keyword>
<feature type="domain" description="Chitin-binding type-1" evidence="7">
    <location>
        <begin position="27"/>
        <end position="69"/>
    </location>
</feature>
<feature type="disulfide bond" evidence="4 5">
    <location>
        <begin position="75"/>
        <end position="90"/>
    </location>
</feature>
<dbReference type="Proteomes" id="UP001162541">
    <property type="component" value="Chromosome 4"/>
</dbReference>
<dbReference type="PANTHER" id="PTHR22595">
    <property type="entry name" value="CHITINASE-RELATED"/>
    <property type="match status" value="1"/>
</dbReference>
<reference evidence="9 10" key="1">
    <citation type="submission" date="2016-03" db="EMBL/GenBank/DDBJ databases">
        <title>Mechanisms controlling the formation of the plant cell surface in tip-growing cells are functionally conserved among land plants.</title>
        <authorList>
            <person name="Honkanen S."/>
            <person name="Jones V.A."/>
            <person name="Morieri G."/>
            <person name="Champion C."/>
            <person name="Hetherington A.J."/>
            <person name="Kelly S."/>
            <person name="Saint-Marcoux D."/>
            <person name="Proust H."/>
            <person name="Prescott H."/>
            <person name="Dolan L."/>
        </authorList>
    </citation>
    <scope>NUCLEOTIDE SEQUENCE [LARGE SCALE GENOMIC DNA]</scope>
    <source>
        <strain evidence="10">cv. Tak-1 and cv. Tak-2</strain>
        <tissue evidence="9">Whole gametophyte</tissue>
    </source>
</reference>
<evidence type="ECO:0000313" key="10">
    <source>
        <dbReference type="Proteomes" id="UP000077202"/>
    </source>
</evidence>
<dbReference type="PROSITE" id="PS50941">
    <property type="entry name" value="CHIT_BIND_I_2"/>
    <property type="match status" value="2"/>
</dbReference>
<feature type="signal peptide" evidence="6">
    <location>
        <begin position="1"/>
        <end position="27"/>
    </location>
</feature>
<dbReference type="GO" id="GO:0005975">
    <property type="term" value="P:carbohydrate metabolic process"/>
    <property type="evidence" value="ECO:0007669"/>
    <property type="project" value="InterPro"/>
</dbReference>
<reference evidence="11" key="3">
    <citation type="journal article" date="2020" name="Curr. Biol.">
        <title>Chromatin organization in early land plants reveals an ancestral association between H3K27me3, transposons, and constitutive heterochromatin.</title>
        <authorList>
            <person name="Montgomery S.A."/>
            <person name="Tanizawa Y."/>
            <person name="Galik B."/>
            <person name="Wang N."/>
            <person name="Ito T."/>
            <person name="Mochizuki T."/>
            <person name="Akimcheva S."/>
            <person name="Bowman J.L."/>
            <person name="Cognat V."/>
            <person name="Marechal-Drouard L."/>
            <person name="Ekker H."/>
            <person name="Hong S.F."/>
            <person name="Kohchi T."/>
            <person name="Lin S.S."/>
            <person name="Liu L.D."/>
            <person name="Nakamura Y."/>
            <person name="Valeeva L.R."/>
            <person name="Shakirov E.V."/>
            <person name="Shippen D.E."/>
            <person name="Wei W.L."/>
            <person name="Yagura M."/>
            <person name="Yamaoka S."/>
            <person name="Yamato K.T."/>
            <person name="Liu C."/>
            <person name="Berger F."/>
        </authorList>
    </citation>
    <scope>NUCLEOTIDE SEQUENCE [LARGE SCALE GENOMIC DNA]</scope>
    <source>
        <strain evidence="11">Tak-1</strain>
    </source>
</reference>
<feature type="disulfide bond" evidence="4 5">
    <location>
        <begin position="84"/>
        <end position="96"/>
    </location>
</feature>
<keyword evidence="6" id="KW-0732">Signal</keyword>
<keyword evidence="10" id="KW-1185">Reference proteome</keyword>
<dbReference type="GO" id="GO:0004568">
    <property type="term" value="F:chitinase activity"/>
    <property type="evidence" value="ECO:0007669"/>
    <property type="project" value="InterPro"/>
</dbReference>
<name>A0A176W5U1_MARPO</name>
<evidence type="ECO:0000313" key="8">
    <source>
        <dbReference type="EMBL" id="BBN09527.1"/>
    </source>
</evidence>
<feature type="disulfide bond" evidence="5">
    <location>
        <begin position="44"/>
        <end position="58"/>
    </location>
</feature>
<evidence type="ECO:0000256" key="5">
    <source>
        <dbReference type="PROSITE-ProRule" id="PRU00261"/>
    </source>
</evidence>
<comment type="caution">
    <text evidence="5">Lacks conserved residue(s) required for the propagation of feature annotation.</text>
</comment>
<dbReference type="AlphaFoldDB" id="A0A176W5U1"/>
<protein>
    <recommendedName>
        <fullName evidence="7">Chitin-binding type-1 domain-containing protein</fullName>
    </recommendedName>
</protein>
<dbReference type="EMBL" id="LVLJ01001862">
    <property type="protein sequence ID" value="OAE27576.1"/>
    <property type="molecule type" value="Genomic_DNA"/>
</dbReference>
<proteinExistence type="predicted"/>
<dbReference type="FunFam" id="3.30.20.10:FF:000001">
    <property type="entry name" value="Endochitinase (Chitinase)"/>
    <property type="match status" value="1"/>
</dbReference>
<sequence>MAVPSKSPMAILLLALVVPFLVQGSMAQVCGSQAGGALCSGNNCCSQFGYCGVGDAWCGAGCQSGPCTSGSNGRCGRDFGNSVCPGGACCSQYGYCGSTSEYCGTGCQSQCSSTPSTPSPPSSGSCGSGLAGVVSEQQYNGLFPNRNGIYSYGNMLTAAESFPSFATTGDCNTRKKEVAAFFAHISHETSGLFYVEEINKADYCQPSATYPCAAGKQYFGRGPLQLSWNYNYKQCGDSSAVSLDLVNNPDQVAQSGVTAFKAAFWFWMTPQSPKPACHAVMTGGWTPSSSDSAAGRTATFGMTTVIINGGLECGSGASNPGGNTSRMNLFTSMCSAFGVSPGSGTSCASMTPY</sequence>
<dbReference type="Pfam" id="PF00187">
    <property type="entry name" value="Chitin_bind_1"/>
    <property type="match status" value="2"/>
</dbReference>
<feature type="active site" description="Proton donor" evidence="3">
    <location>
        <position position="188"/>
    </location>
</feature>
<dbReference type="GO" id="GO:0016998">
    <property type="term" value="P:cell wall macromolecule catabolic process"/>
    <property type="evidence" value="ECO:0007669"/>
    <property type="project" value="InterPro"/>
</dbReference>
<dbReference type="InterPro" id="IPR000726">
    <property type="entry name" value="Glyco_hydro_19_cat"/>
</dbReference>
<dbReference type="Proteomes" id="UP000077202">
    <property type="component" value="Unassembled WGS sequence"/>
</dbReference>
<dbReference type="PIRSF" id="PIRSF001060">
    <property type="entry name" value="Endochitinase"/>
    <property type="match status" value="1"/>
</dbReference>
<evidence type="ECO:0000313" key="11">
    <source>
        <dbReference type="Proteomes" id="UP001162541"/>
    </source>
</evidence>
<dbReference type="SUPFAM" id="SSF57016">
    <property type="entry name" value="Plant lectins/antimicrobial peptides"/>
    <property type="match status" value="2"/>
</dbReference>
<dbReference type="Pfam" id="PF00182">
    <property type="entry name" value="Glyco_hydro_19"/>
    <property type="match status" value="1"/>
</dbReference>
<organism evidence="9 10">
    <name type="scientific">Marchantia polymorpha subsp. ruderalis</name>
    <dbReference type="NCBI Taxonomy" id="1480154"/>
    <lineage>
        <taxon>Eukaryota</taxon>
        <taxon>Viridiplantae</taxon>
        <taxon>Streptophyta</taxon>
        <taxon>Embryophyta</taxon>
        <taxon>Marchantiophyta</taxon>
        <taxon>Marchantiopsida</taxon>
        <taxon>Marchantiidae</taxon>
        <taxon>Marchantiales</taxon>
        <taxon>Marchantiaceae</taxon>
        <taxon>Marchantia</taxon>
    </lineage>
</organism>
<evidence type="ECO:0000256" key="2">
    <source>
        <dbReference type="ARBA" id="ARBA00023157"/>
    </source>
</evidence>
<feature type="domain" description="Chitin-binding type-1" evidence="7">
    <location>
        <begin position="72"/>
        <end position="113"/>
    </location>
</feature>
<feature type="disulfide bond" evidence="4">
    <location>
        <begin position="204"/>
        <end position="212"/>
    </location>
</feature>
<evidence type="ECO:0000256" key="6">
    <source>
        <dbReference type="SAM" id="SignalP"/>
    </source>
</evidence>
<evidence type="ECO:0000256" key="1">
    <source>
        <dbReference type="ARBA" id="ARBA00022669"/>
    </source>
</evidence>
<dbReference type="SUPFAM" id="SSF53955">
    <property type="entry name" value="Lysozyme-like"/>
    <property type="match status" value="1"/>
</dbReference>
<feature type="disulfide bond" evidence="5">
    <location>
        <begin position="39"/>
        <end position="51"/>
    </location>
</feature>
<feature type="disulfide bond" evidence="5">
    <location>
        <begin position="30"/>
        <end position="45"/>
    </location>
</feature>
<evidence type="ECO:0000256" key="4">
    <source>
        <dbReference type="PIRSR" id="PIRSR001060-2"/>
    </source>
</evidence>
<evidence type="ECO:0000313" key="9">
    <source>
        <dbReference type="EMBL" id="OAE27576.1"/>
    </source>
</evidence>
<evidence type="ECO:0000259" key="7">
    <source>
        <dbReference type="PROSITE" id="PS50941"/>
    </source>
</evidence>